<dbReference type="Proteomes" id="UP001066276">
    <property type="component" value="Chromosome 3_2"/>
</dbReference>
<evidence type="ECO:0000313" key="1">
    <source>
        <dbReference type="EMBL" id="KAJ1179709.1"/>
    </source>
</evidence>
<dbReference type="AlphaFoldDB" id="A0AAV7TV62"/>
<proteinExistence type="predicted"/>
<dbReference type="EMBL" id="JANPWB010000006">
    <property type="protein sequence ID" value="KAJ1179709.1"/>
    <property type="molecule type" value="Genomic_DNA"/>
</dbReference>
<name>A0AAV7TV62_PLEWA</name>
<reference evidence="1" key="1">
    <citation type="journal article" date="2022" name="bioRxiv">
        <title>Sequencing and chromosome-scale assembly of the giantPleurodeles waltlgenome.</title>
        <authorList>
            <person name="Brown T."/>
            <person name="Elewa A."/>
            <person name="Iarovenko S."/>
            <person name="Subramanian E."/>
            <person name="Araus A.J."/>
            <person name="Petzold A."/>
            <person name="Susuki M."/>
            <person name="Suzuki K.-i.T."/>
            <person name="Hayashi T."/>
            <person name="Toyoda A."/>
            <person name="Oliveira C."/>
            <person name="Osipova E."/>
            <person name="Leigh N.D."/>
            <person name="Simon A."/>
            <person name="Yun M.H."/>
        </authorList>
    </citation>
    <scope>NUCLEOTIDE SEQUENCE</scope>
    <source>
        <strain evidence="1">20211129_DDA</strain>
        <tissue evidence="1">Liver</tissue>
    </source>
</reference>
<comment type="caution">
    <text evidence="1">The sequence shown here is derived from an EMBL/GenBank/DDBJ whole genome shotgun (WGS) entry which is preliminary data.</text>
</comment>
<accession>A0AAV7TV62</accession>
<keyword evidence="2" id="KW-1185">Reference proteome</keyword>
<organism evidence="1 2">
    <name type="scientific">Pleurodeles waltl</name>
    <name type="common">Iberian ribbed newt</name>
    <dbReference type="NCBI Taxonomy" id="8319"/>
    <lineage>
        <taxon>Eukaryota</taxon>
        <taxon>Metazoa</taxon>
        <taxon>Chordata</taxon>
        <taxon>Craniata</taxon>
        <taxon>Vertebrata</taxon>
        <taxon>Euteleostomi</taxon>
        <taxon>Amphibia</taxon>
        <taxon>Batrachia</taxon>
        <taxon>Caudata</taxon>
        <taxon>Salamandroidea</taxon>
        <taxon>Salamandridae</taxon>
        <taxon>Pleurodelinae</taxon>
        <taxon>Pleurodeles</taxon>
    </lineage>
</organism>
<gene>
    <name evidence="1" type="ORF">NDU88_004943</name>
</gene>
<sequence length="122" mass="12721">MGARTGVKLLLWSGAADVLCFPSSGLAMRAVLLEVLFLHAGLAGIRLHVEELDGHGALDESADCSGLLEHIEHQAKYPSDVSFDMVRASALAGGGRVVANRNLVSKDRCGLEIVSPSASLPG</sequence>
<protein>
    <submittedName>
        <fullName evidence="1">Uncharacterized protein</fullName>
    </submittedName>
</protein>
<evidence type="ECO:0000313" key="2">
    <source>
        <dbReference type="Proteomes" id="UP001066276"/>
    </source>
</evidence>